<name>A0A937LIC8_9GAMM</name>
<evidence type="ECO:0000256" key="5">
    <source>
        <dbReference type="ARBA" id="ARBA00022741"/>
    </source>
</evidence>
<comment type="catalytic activity">
    <reaction evidence="8">
        <text>L-threonyl-[protein] + ATP = 3-O-(5'-adenylyl)-L-threonyl-[protein] + diphosphate</text>
        <dbReference type="Rhea" id="RHEA:54292"/>
        <dbReference type="Rhea" id="RHEA-COMP:11060"/>
        <dbReference type="Rhea" id="RHEA-COMP:13847"/>
        <dbReference type="ChEBI" id="CHEBI:30013"/>
        <dbReference type="ChEBI" id="CHEBI:30616"/>
        <dbReference type="ChEBI" id="CHEBI:33019"/>
        <dbReference type="ChEBI" id="CHEBI:138113"/>
        <dbReference type="EC" id="2.7.7.108"/>
    </reaction>
</comment>
<proteinExistence type="inferred from homology"/>
<gene>
    <name evidence="8" type="primary">ydiU</name>
    <name evidence="8" type="synonym">selO</name>
    <name evidence="9" type="ORF">ISQ64_00515</name>
</gene>
<evidence type="ECO:0000313" key="10">
    <source>
        <dbReference type="Proteomes" id="UP000711391"/>
    </source>
</evidence>
<dbReference type="EC" id="2.7.7.108" evidence="8"/>
<feature type="binding site" evidence="8">
    <location>
        <position position="246"/>
    </location>
    <ligand>
        <name>ATP</name>
        <dbReference type="ChEBI" id="CHEBI:30616"/>
    </ligand>
</feature>
<comment type="catalytic activity">
    <reaction evidence="8">
        <text>L-tyrosyl-[protein] + ATP = O-(5'-adenylyl)-L-tyrosyl-[protein] + diphosphate</text>
        <dbReference type="Rhea" id="RHEA:54288"/>
        <dbReference type="Rhea" id="RHEA-COMP:10136"/>
        <dbReference type="Rhea" id="RHEA-COMP:13846"/>
        <dbReference type="ChEBI" id="CHEBI:30616"/>
        <dbReference type="ChEBI" id="CHEBI:33019"/>
        <dbReference type="ChEBI" id="CHEBI:46858"/>
        <dbReference type="ChEBI" id="CHEBI:83624"/>
        <dbReference type="EC" id="2.7.7.108"/>
    </reaction>
</comment>
<dbReference type="NCBIfam" id="NF000658">
    <property type="entry name" value="PRK00029.1"/>
    <property type="match status" value="1"/>
</dbReference>
<keyword evidence="8" id="KW-0464">Manganese</keyword>
<evidence type="ECO:0000256" key="6">
    <source>
        <dbReference type="ARBA" id="ARBA00022840"/>
    </source>
</evidence>
<evidence type="ECO:0000256" key="4">
    <source>
        <dbReference type="ARBA" id="ARBA00022723"/>
    </source>
</evidence>
<keyword evidence="7 8" id="KW-0460">Magnesium</keyword>
<feature type="binding site" evidence="8">
    <location>
        <position position="246"/>
    </location>
    <ligand>
        <name>Mg(2+)</name>
        <dbReference type="ChEBI" id="CHEBI:18420"/>
    </ligand>
</feature>
<comment type="similarity">
    <text evidence="1 8">Belongs to the SELO family.</text>
</comment>
<evidence type="ECO:0000256" key="3">
    <source>
        <dbReference type="ARBA" id="ARBA00022695"/>
    </source>
</evidence>
<comment type="catalytic activity">
    <reaction evidence="8">
        <text>L-seryl-[protein] + UTP = O-(5'-uridylyl)-L-seryl-[protein] + diphosphate</text>
        <dbReference type="Rhea" id="RHEA:64604"/>
        <dbReference type="Rhea" id="RHEA-COMP:9863"/>
        <dbReference type="Rhea" id="RHEA-COMP:16635"/>
        <dbReference type="ChEBI" id="CHEBI:29999"/>
        <dbReference type="ChEBI" id="CHEBI:33019"/>
        <dbReference type="ChEBI" id="CHEBI:46398"/>
        <dbReference type="ChEBI" id="CHEBI:156051"/>
    </reaction>
</comment>
<evidence type="ECO:0000256" key="8">
    <source>
        <dbReference type="HAMAP-Rule" id="MF_00692"/>
    </source>
</evidence>
<dbReference type="GO" id="GO:0005524">
    <property type="term" value="F:ATP binding"/>
    <property type="evidence" value="ECO:0007669"/>
    <property type="project" value="UniProtKB-UniRule"/>
</dbReference>
<dbReference type="PANTHER" id="PTHR32057:SF14">
    <property type="entry name" value="PROTEIN ADENYLYLTRANSFERASE SELO, MITOCHONDRIAL"/>
    <property type="match status" value="1"/>
</dbReference>
<dbReference type="GO" id="GO:0070733">
    <property type="term" value="F:AMPylase activity"/>
    <property type="evidence" value="ECO:0007669"/>
    <property type="project" value="UniProtKB-EC"/>
</dbReference>
<comment type="catalytic activity">
    <reaction evidence="8">
        <text>L-tyrosyl-[protein] + UTP = O-(5'-uridylyl)-L-tyrosyl-[protein] + diphosphate</text>
        <dbReference type="Rhea" id="RHEA:83887"/>
        <dbReference type="Rhea" id="RHEA-COMP:10136"/>
        <dbReference type="Rhea" id="RHEA-COMP:20238"/>
        <dbReference type="ChEBI" id="CHEBI:33019"/>
        <dbReference type="ChEBI" id="CHEBI:46398"/>
        <dbReference type="ChEBI" id="CHEBI:46858"/>
        <dbReference type="ChEBI" id="CHEBI:90602"/>
    </reaction>
</comment>
<keyword evidence="5 8" id="KW-0547">Nucleotide-binding</keyword>
<dbReference type="EMBL" id="JADHQD010000002">
    <property type="protein sequence ID" value="MBL6817868.1"/>
    <property type="molecule type" value="Genomic_DNA"/>
</dbReference>
<comment type="function">
    <text evidence="8">Nucleotidyltransferase involved in the post-translational modification of proteins. It can catalyze the addition of adenosine monophosphate (AMP) or uridine monophosphate (UMP) to a protein, resulting in modifications known as AMPylation and UMPylation.</text>
</comment>
<dbReference type="Pfam" id="PF02696">
    <property type="entry name" value="SelO"/>
    <property type="match status" value="1"/>
</dbReference>
<dbReference type="InterPro" id="IPR003846">
    <property type="entry name" value="SelO"/>
</dbReference>
<protein>
    <recommendedName>
        <fullName evidence="8">Protein nucleotidyltransferase YdiU</fullName>
        <ecNumber evidence="8">2.7.7.-</ecNumber>
    </recommendedName>
    <alternativeName>
        <fullName evidence="8">Protein adenylyltransferase YdiU</fullName>
        <ecNumber evidence="8">2.7.7.108</ecNumber>
    </alternativeName>
    <alternativeName>
        <fullName evidence="8">Protein uridylyltransferase YdiU</fullName>
        <ecNumber evidence="8">2.7.7.-</ecNumber>
    </alternativeName>
</protein>
<comment type="cofactor">
    <cofactor evidence="8">
        <name>Mg(2+)</name>
        <dbReference type="ChEBI" id="CHEBI:18420"/>
    </cofactor>
    <cofactor evidence="8">
        <name>Mn(2+)</name>
        <dbReference type="ChEBI" id="CHEBI:29035"/>
    </cofactor>
</comment>
<keyword evidence="3 8" id="KW-0548">Nucleotidyltransferase</keyword>
<dbReference type="GO" id="GO:0000287">
    <property type="term" value="F:magnesium ion binding"/>
    <property type="evidence" value="ECO:0007669"/>
    <property type="project" value="UniProtKB-UniRule"/>
</dbReference>
<keyword evidence="4 8" id="KW-0479">Metal-binding</keyword>
<dbReference type="AlphaFoldDB" id="A0A937LIC8"/>
<dbReference type="GO" id="GO:0030145">
    <property type="term" value="F:manganese ion binding"/>
    <property type="evidence" value="ECO:0007669"/>
    <property type="project" value="UniProtKB-UniRule"/>
</dbReference>
<feature type="binding site" evidence="8">
    <location>
        <position position="77"/>
    </location>
    <ligand>
        <name>ATP</name>
        <dbReference type="ChEBI" id="CHEBI:30616"/>
    </ligand>
</feature>
<comment type="catalytic activity">
    <reaction evidence="8">
        <text>L-histidyl-[protein] + UTP = N(tele)-(5'-uridylyl)-L-histidyl-[protein] + diphosphate</text>
        <dbReference type="Rhea" id="RHEA:83891"/>
        <dbReference type="Rhea" id="RHEA-COMP:9745"/>
        <dbReference type="Rhea" id="RHEA-COMP:20239"/>
        <dbReference type="ChEBI" id="CHEBI:29979"/>
        <dbReference type="ChEBI" id="CHEBI:33019"/>
        <dbReference type="ChEBI" id="CHEBI:46398"/>
        <dbReference type="ChEBI" id="CHEBI:233474"/>
    </reaction>
</comment>
<comment type="catalytic activity">
    <reaction evidence="8">
        <text>L-seryl-[protein] + ATP = 3-O-(5'-adenylyl)-L-seryl-[protein] + diphosphate</text>
        <dbReference type="Rhea" id="RHEA:58120"/>
        <dbReference type="Rhea" id="RHEA-COMP:9863"/>
        <dbReference type="Rhea" id="RHEA-COMP:15073"/>
        <dbReference type="ChEBI" id="CHEBI:29999"/>
        <dbReference type="ChEBI" id="CHEBI:30616"/>
        <dbReference type="ChEBI" id="CHEBI:33019"/>
        <dbReference type="ChEBI" id="CHEBI:142516"/>
        <dbReference type="EC" id="2.7.7.108"/>
    </reaction>
</comment>
<evidence type="ECO:0000256" key="2">
    <source>
        <dbReference type="ARBA" id="ARBA00022679"/>
    </source>
</evidence>
<dbReference type="PANTHER" id="PTHR32057">
    <property type="entry name" value="PROTEIN ADENYLYLTRANSFERASE SELO, MITOCHONDRIAL"/>
    <property type="match status" value="1"/>
</dbReference>
<dbReference type="Proteomes" id="UP000711391">
    <property type="component" value="Unassembled WGS sequence"/>
</dbReference>
<keyword evidence="2 8" id="KW-0808">Transferase</keyword>
<feature type="binding site" evidence="8">
    <location>
        <position position="167"/>
    </location>
    <ligand>
        <name>ATP</name>
        <dbReference type="ChEBI" id="CHEBI:30616"/>
    </ligand>
</feature>
<accession>A0A937LIC8</accession>
<keyword evidence="6 8" id="KW-0067">ATP-binding</keyword>
<dbReference type="HAMAP" id="MF_00692">
    <property type="entry name" value="SelO"/>
    <property type="match status" value="1"/>
</dbReference>
<feature type="binding site" evidence="8">
    <location>
        <position position="76"/>
    </location>
    <ligand>
        <name>ATP</name>
        <dbReference type="ChEBI" id="CHEBI:30616"/>
    </ligand>
</feature>
<feature type="binding site" evidence="8">
    <location>
        <position position="160"/>
    </location>
    <ligand>
        <name>ATP</name>
        <dbReference type="ChEBI" id="CHEBI:30616"/>
    </ligand>
</feature>
<feature type="binding site" evidence="8">
    <location>
        <position position="74"/>
    </location>
    <ligand>
        <name>ATP</name>
        <dbReference type="ChEBI" id="CHEBI:30616"/>
    </ligand>
</feature>
<sequence length="476" mass="54034">MDEMCVKCNPSPAPSPVLLIFNKSLAEELNLNPLLNDLEEFTEIFSGRKMLRGSQPIAQAYSGHQFGHFNPFLGDGRALLLGEIFNKNAKLMDIQLKGSGPTPFSRRGDGKSALGPVLREYLISESMHVLGIPTSRSLTAIKTGESVHREEELPGGIMTRIASSHIRVGSFEYAYKSENKLLIKNLADFAISRHFPYVNKVENPYLAFFAAVCNQQALLVANWMSVGFIHGVMNTDNMTISGETIDYGPCAFMDIYNPSTVFSSIDKNGRYSYENQPKILTWNLTRLAETLIHLVHDEQNEAIKLLTEVLQLIKPVYTNFWLSLMRSKIGLSKEEQDDMQLISQLLNLMEINKVDFTLCFRSLSKALVGDRKSIKNLFKNDIAFDNWMALWKERLSHESISDEKIASSMDLVNPLYIPRNHKVEEALEAAVFYNNMKPFNKLYGILKNPYQEVKGLHEYEKPDENSKEKYKTYCGT</sequence>
<reference evidence="9" key="1">
    <citation type="submission" date="2020-10" db="EMBL/GenBank/DDBJ databases">
        <title>Microbiome of the Black Sea water column analyzed by genome centric metagenomics.</title>
        <authorList>
            <person name="Cabello-Yeves P.J."/>
            <person name="Callieri C."/>
            <person name="Picazo A."/>
            <person name="Mehrshad M."/>
            <person name="Haro-Moreno J.M."/>
            <person name="Roda-Garcia J."/>
            <person name="Dzembekova N."/>
            <person name="Slabakova V."/>
            <person name="Slabakova N."/>
            <person name="Moncheva S."/>
            <person name="Rodriguez-Valera F."/>
        </authorList>
    </citation>
    <scope>NUCLEOTIDE SEQUENCE</scope>
    <source>
        <strain evidence="9">BS307-5m-G50</strain>
    </source>
</reference>
<dbReference type="EC" id="2.7.7.-" evidence="8"/>
<feature type="binding site" evidence="8">
    <location>
        <position position="110"/>
    </location>
    <ligand>
        <name>ATP</name>
        <dbReference type="ChEBI" id="CHEBI:30616"/>
    </ligand>
</feature>
<evidence type="ECO:0000313" key="9">
    <source>
        <dbReference type="EMBL" id="MBL6817868.1"/>
    </source>
</evidence>
<feature type="active site" description="Proton acceptor" evidence="8">
    <location>
        <position position="236"/>
    </location>
</feature>
<evidence type="ECO:0000256" key="7">
    <source>
        <dbReference type="ARBA" id="ARBA00022842"/>
    </source>
</evidence>
<feature type="binding site" evidence="8">
    <location>
        <position position="109"/>
    </location>
    <ligand>
        <name>ATP</name>
        <dbReference type="ChEBI" id="CHEBI:30616"/>
    </ligand>
</feature>
<feature type="binding site" evidence="8">
    <location>
        <position position="237"/>
    </location>
    <ligand>
        <name>Mg(2+)</name>
        <dbReference type="ChEBI" id="CHEBI:18420"/>
    </ligand>
</feature>
<comment type="caution">
    <text evidence="9">The sequence shown here is derived from an EMBL/GenBank/DDBJ whole genome shotgun (WGS) entry which is preliminary data.</text>
</comment>
<organism evidence="9 10">
    <name type="scientific">SAR86 cluster bacterium</name>
    <dbReference type="NCBI Taxonomy" id="2030880"/>
    <lineage>
        <taxon>Bacteria</taxon>
        <taxon>Pseudomonadati</taxon>
        <taxon>Pseudomonadota</taxon>
        <taxon>Gammaproteobacteria</taxon>
        <taxon>SAR86 cluster</taxon>
    </lineage>
</organism>
<feature type="binding site" evidence="8">
    <location>
        <position position="97"/>
    </location>
    <ligand>
        <name>ATP</name>
        <dbReference type="ChEBI" id="CHEBI:30616"/>
    </ligand>
</feature>
<evidence type="ECO:0000256" key="1">
    <source>
        <dbReference type="ARBA" id="ARBA00009747"/>
    </source>
</evidence>